<dbReference type="Pfam" id="PF00041">
    <property type="entry name" value="fn3"/>
    <property type="match status" value="1"/>
</dbReference>
<dbReference type="InterPro" id="IPR013783">
    <property type="entry name" value="Ig-like_fold"/>
</dbReference>
<dbReference type="SUPFAM" id="SSF49265">
    <property type="entry name" value="Fibronectin type III"/>
    <property type="match status" value="1"/>
</dbReference>
<dbReference type="PROSITE" id="PS50853">
    <property type="entry name" value="FN3"/>
    <property type="match status" value="1"/>
</dbReference>
<protein>
    <recommendedName>
        <fullName evidence="2">Fibronectin type-III domain-containing protein</fullName>
    </recommendedName>
</protein>
<dbReference type="Gene3D" id="2.60.40.10">
    <property type="entry name" value="Immunoglobulins"/>
    <property type="match status" value="1"/>
</dbReference>
<dbReference type="InterPro" id="IPR036116">
    <property type="entry name" value="FN3_sf"/>
</dbReference>
<dbReference type="SUPFAM" id="SSF49899">
    <property type="entry name" value="Concanavalin A-like lectins/glucanases"/>
    <property type="match status" value="1"/>
</dbReference>
<comment type="caution">
    <text evidence="3">The sequence shown here is derived from an EMBL/GenBank/DDBJ whole genome shotgun (WGS) entry which is preliminary data.</text>
</comment>
<keyword evidence="4" id="KW-1185">Reference proteome</keyword>
<feature type="non-terminal residue" evidence="3">
    <location>
        <position position="1"/>
    </location>
</feature>
<accession>A0ABW9QVP7</accession>
<dbReference type="PANTHER" id="PTHR37536:SF1">
    <property type="entry name" value="ASPERGILLOPEPSIN, PUTAITVE (AFU_ORTHOLOGUE AFUA_7G01200)"/>
    <property type="match status" value="1"/>
</dbReference>
<sequence>PFPSLPHATAARSGGALPTSLSTNWAGLAGTATAVQGAAGQWVVPKVAAVPASGYSATWVGVDGVGNTDLIQTGTEQDAGGAYFAWWEILPAPATVITQANGQPEPVRPGDRITASVQASTTTPGDWTITLQDLTRNWSFTQLEPYGGPGASAEWIEEAPTVNGVQSTPADFGTVHFAHTSVYTAGPTGTGWYATRLGRANEVALVNPAGTKVLALPSAPTPLSPPPGSPGQRFTVTYLTAPYPPADLHAARHGRAGVWLSWAPPRGTGGAPLSGYRVQLLHAGRVVRTLTTTLRTVKLPAAAVKGKGWSFRVQAVSIGNQTSHWTLPARLPAVHPTTLK</sequence>
<dbReference type="Proteomes" id="UP000437736">
    <property type="component" value="Unassembled WGS sequence"/>
</dbReference>
<dbReference type="InterPro" id="IPR003961">
    <property type="entry name" value="FN3_dom"/>
</dbReference>
<evidence type="ECO:0000259" key="2">
    <source>
        <dbReference type="PROSITE" id="PS50853"/>
    </source>
</evidence>
<gene>
    <name evidence="3" type="ORF">GHK86_06930</name>
</gene>
<dbReference type="InterPro" id="IPR000250">
    <property type="entry name" value="Peptidase_G1"/>
</dbReference>
<dbReference type="CDD" id="cd13426">
    <property type="entry name" value="Peptidase_G1"/>
    <property type="match status" value="1"/>
</dbReference>
<name>A0ABW9QVP7_9ACTN</name>
<organism evidence="3 4">
    <name type="scientific">Acidiferrimicrobium australe</name>
    <dbReference type="NCBI Taxonomy" id="2664430"/>
    <lineage>
        <taxon>Bacteria</taxon>
        <taxon>Bacillati</taxon>
        <taxon>Actinomycetota</taxon>
        <taxon>Acidimicrobiia</taxon>
        <taxon>Acidimicrobiales</taxon>
        <taxon>Acidimicrobiaceae</taxon>
        <taxon>Acidiferrimicrobium</taxon>
    </lineage>
</organism>
<dbReference type="InterPro" id="IPR038656">
    <property type="entry name" value="Peptidase_G1_sf"/>
</dbReference>
<evidence type="ECO:0000313" key="4">
    <source>
        <dbReference type="Proteomes" id="UP000437736"/>
    </source>
</evidence>
<evidence type="ECO:0000256" key="1">
    <source>
        <dbReference type="ARBA" id="ARBA00023295"/>
    </source>
</evidence>
<dbReference type="InterPro" id="IPR013320">
    <property type="entry name" value="ConA-like_dom_sf"/>
</dbReference>
<dbReference type="PANTHER" id="PTHR37536">
    <property type="entry name" value="PUTATIVE (AFU_ORTHOLOGUE AFUA_3G02970)-RELATED"/>
    <property type="match status" value="1"/>
</dbReference>
<dbReference type="EMBL" id="WJHE01000297">
    <property type="protein sequence ID" value="MST32453.1"/>
    <property type="molecule type" value="Genomic_DNA"/>
</dbReference>
<reference evidence="3 4" key="1">
    <citation type="submission" date="2019-11" db="EMBL/GenBank/DDBJ databases">
        <title>Acidiferrimicrobium australis gen. nov., sp. nov., an acidophilic and obligately heterotrophic, member of the Actinobacteria that catalyses dissimilatory oxido- reduction of iron isolated from metal-rich acidic water in Chile.</title>
        <authorList>
            <person name="Gonzalez D."/>
            <person name="Huber K."/>
            <person name="Hedrich S."/>
            <person name="Rojas-Villalobos C."/>
            <person name="Quatrini R."/>
            <person name="Dinamarca M.A."/>
            <person name="Schwarz A."/>
            <person name="Canales C."/>
            <person name="Nancucheo I."/>
        </authorList>
    </citation>
    <scope>NUCLEOTIDE SEQUENCE [LARGE SCALE GENOMIC DNA]</scope>
    <source>
        <strain evidence="3 4">USS-CCA1</strain>
    </source>
</reference>
<dbReference type="Gene3D" id="2.60.120.700">
    <property type="entry name" value="Peptidase G1"/>
    <property type="match status" value="1"/>
</dbReference>
<keyword evidence="1" id="KW-0326">Glycosidase</keyword>
<feature type="domain" description="Fibronectin type-III" evidence="2">
    <location>
        <begin position="244"/>
        <end position="337"/>
    </location>
</feature>
<evidence type="ECO:0000313" key="3">
    <source>
        <dbReference type="EMBL" id="MST32453.1"/>
    </source>
</evidence>
<proteinExistence type="predicted"/>
<dbReference type="Pfam" id="PF01828">
    <property type="entry name" value="Peptidase_A4"/>
    <property type="match status" value="1"/>
</dbReference>
<keyword evidence="1" id="KW-0378">Hydrolase</keyword>